<accession>A0A4Y2RBD1</accession>
<dbReference type="Proteomes" id="UP000499080">
    <property type="component" value="Unassembled WGS sequence"/>
</dbReference>
<dbReference type="PANTHER" id="PTHR45786">
    <property type="entry name" value="DNA BINDING PROTEIN-LIKE"/>
    <property type="match status" value="1"/>
</dbReference>
<dbReference type="OrthoDB" id="8040188at2759"/>
<organism evidence="1 2">
    <name type="scientific">Araneus ventricosus</name>
    <name type="common">Orbweaver spider</name>
    <name type="synonym">Epeira ventricosa</name>
    <dbReference type="NCBI Taxonomy" id="182803"/>
    <lineage>
        <taxon>Eukaryota</taxon>
        <taxon>Metazoa</taxon>
        <taxon>Ecdysozoa</taxon>
        <taxon>Arthropoda</taxon>
        <taxon>Chelicerata</taxon>
        <taxon>Arachnida</taxon>
        <taxon>Araneae</taxon>
        <taxon>Araneomorphae</taxon>
        <taxon>Entelegynae</taxon>
        <taxon>Araneoidea</taxon>
        <taxon>Araneidae</taxon>
        <taxon>Araneus</taxon>
    </lineage>
</organism>
<dbReference type="EMBL" id="BGPR01143594">
    <property type="protein sequence ID" value="GBN72569.1"/>
    <property type="molecule type" value="Genomic_DNA"/>
</dbReference>
<evidence type="ECO:0000313" key="2">
    <source>
        <dbReference type="Proteomes" id="UP000499080"/>
    </source>
</evidence>
<proteinExistence type="predicted"/>
<reference evidence="1 2" key="1">
    <citation type="journal article" date="2019" name="Sci. Rep.">
        <title>Orb-weaving spider Araneus ventricosus genome elucidates the spidroin gene catalogue.</title>
        <authorList>
            <person name="Kono N."/>
            <person name="Nakamura H."/>
            <person name="Ohtoshi R."/>
            <person name="Moran D.A.P."/>
            <person name="Shinohara A."/>
            <person name="Yoshida Y."/>
            <person name="Fujiwara M."/>
            <person name="Mori M."/>
            <person name="Tomita M."/>
            <person name="Arakawa K."/>
        </authorList>
    </citation>
    <scope>NUCLEOTIDE SEQUENCE [LARGE SCALE GENOMIC DNA]</scope>
</reference>
<name>A0A4Y2RBD1_ARAVE</name>
<comment type="caution">
    <text evidence="1">The sequence shown here is derived from an EMBL/GenBank/DDBJ whole genome shotgun (WGS) entry which is preliminary data.</text>
</comment>
<gene>
    <name evidence="1" type="ORF">AVEN_248566_1</name>
</gene>
<evidence type="ECO:0000313" key="1">
    <source>
        <dbReference type="EMBL" id="GBN72569.1"/>
    </source>
</evidence>
<protein>
    <submittedName>
        <fullName evidence="1">Uncharacterized protein</fullName>
    </submittedName>
</protein>
<dbReference type="AlphaFoldDB" id="A0A4Y2RBD1"/>
<keyword evidence="2" id="KW-1185">Reference proteome</keyword>
<sequence>MQTQHYLQQQRIRHENLRASDWLHLKADIGKMNVICKYCRAKKFKCETLGMCCSNGKVKLPSLDQPPEPLYSLISGVALESTHFLQNIRKYNACFQLTSFGTTTVDREEGFMPIFNRQGQIYHRIGSLLPFKDRTPQFL</sequence>
<dbReference type="PANTHER" id="PTHR45786:SF74">
    <property type="entry name" value="ATP-DEPENDENT DNA HELICASE"/>
    <property type="match status" value="1"/>
</dbReference>